<gene>
    <name evidence="1" type="ORF">ALEPTO_LOCUS5598</name>
</gene>
<feature type="non-terminal residue" evidence="1">
    <location>
        <position position="1"/>
    </location>
</feature>
<proteinExistence type="predicted"/>
<comment type="caution">
    <text evidence="1">The sequence shown here is derived from an EMBL/GenBank/DDBJ whole genome shotgun (WGS) entry which is preliminary data.</text>
</comment>
<dbReference type="EMBL" id="CAJVPS010001618">
    <property type="protein sequence ID" value="CAG8545027.1"/>
    <property type="molecule type" value="Genomic_DNA"/>
</dbReference>
<name>A0A9N9AU85_9GLOM</name>
<dbReference type="AlphaFoldDB" id="A0A9N9AU85"/>
<sequence length="131" mass="15204">PVICQADSRLKYINCVFLNRSLQEAKEREPDDIDLIAAICSAKNLDEEIFKMLLLFRQVREALLAVKDNISDKVLQNWREKAMITKLNSGSIDYLANMSLKEITREKNKMEIIKESPDIFLIEKKSNTEKK</sequence>
<evidence type="ECO:0000313" key="1">
    <source>
        <dbReference type="EMBL" id="CAG8545027.1"/>
    </source>
</evidence>
<organism evidence="1 2">
    <name type="scientific">Ambispora leptoticha</name>
    <dbReference type="NCBI Taxonomy" id="144679"/>
    <lineage>
        <taxon>Eukaryota</taxon>
        <taxon>Fungi</taxon>
        <taxon>Fungi incertae sedis</taxon>
        <taxon>Mucoromycota</taxon>
        <taxon>Glomeromycotina</taxon>
        <taxon>Glomeromycetes</taxon>
        <taxon>Archaeosporales</taxon>
        <taxon>Ambisporaceae</taxon>
        <taxon>Ambispora</taxon>
    </lineage>
</organism>
<accession>A0A9N9AU85</accession>
<reference evidence="1" key="1">
    <citation type="submission" date="2021-06" db="EMBL/GenBank/DDBJ databases">
        <authorList>
            <person name="Kallberg Y."/>
            <person name="Tangrot J."/>
            <person name="Rosling A."/>
        </authorList>
    </citation>
    <scope>NUCLEOTIDE SEQUENCE</scope>
    <source>
        <strain evidence="1">FL130A</strain>
    </source>
</reference>
<evidence type="ECO:0000313" key="2">
    <source>
        <dbReference type="Proteomes" id="UP000789508"/>
    </source>
</evidence>
<keyword evidence="2" id="KW-1185">Reference proteome</keyword>
<dbReference type="Proteomes" id="UP000789508">
    <property type="component" value="Unassembled WGS sequence"/>
</dbReference>
<protein>
    <submittedName>
        <fullName evidence="1">5470_t:CDS:1</fullName>
    </submittedName>
</protein>